<dbReference type="EMBL" id="RJUF01000001">
    <property type="protein sequence ID" value="MCP9761480.1"/>
    <property type="molecule type" value="Genomic_DNA"/>
</dbReference>
<dbReference type="PANTHER" id="PTHR34585">
    <property type="match status" value="1"/>
</dbReference>
<keyword evidence="1" id="KW-0238">DNA-binding</keyword>
<proteinExistence type="predicted"/>
<organism evidence="1 2">
    <name type="scientific">Lacihabitans soyangensis</name>
    <dbReference type="NCBI Taxonomy" id="869394"/>
    <lineage>
        <taxon>Bacteria</taxon>
        <taxon>Pseudomonadati</taxon>
        <taxon>Bacteroidota</taxon>
        <taxon>Cytophagia</taxon>
        <taxon>Cytophagales</taxon>
        <taxon>Leadbetterellaceae</taxon>
        <taxon>Lacihabitans</taxon>
    </lineage>
</organism>
<evidence type="ECO:0000313" key="2">
    <source>
        <dbReference type="Proteomes" id="UP001204144"/>
    </source>
</evidence>
<dbReference type="Proteomes" id="UP001204144">
    <property type="component" value="Unassembled WGS sequence"/>
</dbReference>
<dbReference type="PANTHER" id="PTHR34585:SF22">
    <property type="entry name" value="HELIX-TURN-HELIX DOMAIN-CONTAINING PROTEIN"/>
    <property type="match status" value="1"/>
</dbReference>
<name>A0AAE3GZG0_9BACT</name>
<gene>
    <name evidence="1" type="ORF">EGI31_00825</name>
</gene>
<protein>
    <submittedName>
        <fullName evidence="1">DNA-binding protein</fullName>
    </submittedName>
</protein>
<evidence type="ECO:0000313" key="1">
    <source>
        <dbReference type="EMBL" id="MCP9761480.1"/>
    </source>
</evidence>
<dbReference type="AlphaFoldDB" id="A0AAE3GZG0"/>
<reference evidence="1 2" key="1">
    <citation type="submission" date="2018-11" db="EMBL/GenBank/DDBJ databases">
        <title>Novel bacteria species description.</title>
        <authorList>
            <person name="Han J.-H."/>
        </authorList>
    </citation>
    <scope>NUCLEOTIDE SEQUENCE [LARGE SCALE GENOMIC DNA]</scope>
    <source>
        <strain evidence="1 2">KCTC23259</strain>
    </source>
</reference>
<dbReference type="RefSeq" id="WP_255035217.1">
    <property type="nucleotide sequence ID" value="NZ_RJUF01000001.1"/>
</dbReference>
<dbReference type="SUPFAM" id="SSF46955">
    <property type="entry name" value="Putative DNA-binding domain"/>
    <property type="match status" value="1"/>
</dbReference>
<comment type="caution">
    <text evidence="1">The sequence shown here is derived from an EMBL/GenBank/DDBJ whole genome shotgun (WGS) entry which is preliminary data.</text>
</comment>
<keyword evidence="2" id="KW-1185">Reference proteome</keyword>
<sequence length="101" mass="11682">MNEVTLLFESLMQEIQIIKTYVANVSATSVFPERFDKVWIDGQDVMLSLHISKRTLQYLRDSGVLPYSRINGKFYYKIADIENLLVKNYTASPLNSDKLCK</sequence>
<accession>A0AAE3GZG0</accession>
<dbReference type="GO" id="GO:0003677">
    <property type="term" value="F:DNA binding"/>
    <property type="evidence" value="ECO:0007669"/>
    <property type="project" value="UniProtKB-KW"/>
</dbReference>
<dbReference type="InterPro" id="IPR009061">
    <property type="entry name" value="DNA-bd_dom_put_sf"/>
</dbReference>